<sequence>MFSLALDKYSTLANKMKKELGDRSYPIWLLVNPNNLAVCHDIWAPILDEIQDKIYRKLHTRIDPENIFVKNTVSDIGIVSKTSNCWATEVSEEVIMLRESVQEYQPKILITFGALTNEFVKRVLETRSSEGPKYWSTTNLEDEFERSIENFDINQMNRVPIPLLRRVMKSGKSVEDRNYSSWEESENYLRYLGTKIAGRIIENKDSLKI</sequence>
<accession>A0A2U3KC28</accession>
<evidence type="ECO:0008006" key="3">
    <source>
        <dbReference type="Google" id="ProtNLM"/>
    </source>
</evidence>
<protein>
    <recommendedName>
        <fullName evidence="3">Uracil DNA glycosylase superfamily protein</fullName>
    </recommendedName>
</protein>
<organism evidence="1 2">
    <name type="scientific">Candidatus Desulfosporosinus infrequens</name>
    <dbReference type="NCBI Taxonomy" id="2043169"/>
    <lineage>
        <taxon>Bacteria</taxon>
        <taxon>Bacillati</taxon>
        <taxon>Bacillota</taxon>
        <taxon>Clostridia</taxon>
        <taxon>Eubacteriales</taxon>
        <taxon>Desulfitobacteriaceae</taxon>
        <taxon>Desulfosporosinus</taxon>
    </lineage>
</organism>
<evidence type="ECO:0000313" key="2">
    <source>
        <dbReference type="Proteomes" id="UP000238916"/>
    </source>
</evidence>
<gene>
    <name evidence="1" type="ORF">SBF1_1770007</name>
</gene>
<name>A0A2U3KC28_9FIRM</name>
<dbReference type="Proteomes" id="UP000238916">
    <property type="component" value="Unassembled WGS sequence"/>
</dbReference>
<dbReference type="EMBL" id="OMOF01000087">
    <property type="protein sequence ID" value="SPF37224.1"/>
    <property type="molecule type" value="Genomic_DNA"/>
</dbReference>
<proteinExistence type="predicted"/>
<evidence type="ECO:0000313" key="1">
    <source>
        <dbReference type="EMBL" id="SPF37224.1"/>
    </source>
</evidence>
<reference evidence="2" key="1">
    <citation type="submission" date="2018-02" db="EMBL/GenBank/DDBJ databases">
        <authorList>
            <person name="Hausmann B."/>
        </authorList>
    </citation>
    <scope>NUCLEOTIDE SEQUENCE [LARGE SCALE GENOMIC DNA]</scope>
    <source>
        <strain evidence="2">Peat soil MAG SbF1</strain>
    </source>
</reference>
<dbReference type="OrthoDB" id="1795163at2"/>
<dbReference type="AlphaFoldDB" id="A0A2U3KC28"/>